<feature type="domain" description="N-acetyltransferase" evidence="1">
    <location>
        <begin position="59"/>
        <end position="162"/>
    </location>
</feature>
<organism evidence="2 3">
    <name type="scientific">Puia dinghuensis</name>
    <dbReference type="NCBI Taxonomy" id="1792502"/>
    <lineage>
        <taxon>Bacteria</taxon>
        <taxon>Pseudomonadati</taxon>
        <taxon>Bacteroidota</taxon>
        <taxon>Chitinophagia</taxon>
        <taxon>Chitinophagales</taxon>
        <taxon>Chitinophagaceae</taxon>
        <taxon>Puia</taxon>
    </lineage>
</organism>
<dbReference type="InterPro" id="IPR000182">
    <property type="entry name" value="GNAT_dom"/>
</dbReference>
<evidence type="ECO:0000313" key="2">
    <source>
        <dbReference type="EMBL" id="GGA95666.1"/>
    </source>
</evidence>
<dbReference type="Proteomes" id="UP000607559">
    <property type="component" value="Unassembled WGS sequence"/>
</dbReference>
<dbReference type="InterPro" id="IPR016181">
    <property type="entry name" value="Acyl_CoA_acyltransferase"/>
</dbReference>
<reference evidence="2" key="1">
    <citation type="journal article" date="2014" name="Int. J. Syst. Evol. Microbiol.">
        <title>Complete genome sequence of Corynebacterium casei LMG S-19264T (=DSM 44701T), isolated from a smear-ripened cheese.</title>
        <authorList>
            <consortium name="US DOE Joint Genome Institute (JGI-PGF)"/>
            <person name="Walter F."/>
            <person name="Albersmeier A."/>
            <person name="Kalinowski J."/>
            <person name="Ruckert C."/>
        </authorList>
    </citation>
    <scope>NUCLEOTIDE SEQUENCE</scope>
    <source>
        <strain evidence="2">CGMCC 1.15448</strain>
    </source>
</reference>
<gene>
    <name evidence="2" type="ORF">GCM10011511_18750</name>
</gene>
<reference evidence="2" key="2">
    <citation type="submission" date="2020-09" db="EMBL/GenBank/DDBJ databases">
        <authorList>
            <person name="Sun Q."/>
            <person name="Zhou Y."/>
        </authorList>
    </citation>
    <scope>NUCLEOTIDE SEQUENCE</scope>
    <source>
        <strain evidence="2">CGMCC 1.15448</strain>
    </source>
</reference>
<dbReference type="RefSeq" id="WP_188930891.1">
    <property type="nucleotide sequence ID" value="NZ_BMJC01000002.1"/>
</dbReference>
<accession>A0A8J2UC12</accession>
<dbReference type="GO" id="GO:0016747">
    <property type="term" value="F:acyltransferase activity, transferring groups other than amino-acyl groups"/>
    <property type="evidence" value="ECO:0007669"/>
    <property type="project" value="InterPro"/>
</dbReference>
<dbReference type="Gene3D" id="3.40.630.30">
    <property type="match status" value="1"/>
</dbReference>
<sequence length="183" mass="20408">MLSPKLVSSDKEIAQIAALSNANLSANISAETKAKEGFVSWVYTPEILRTLHVIAPSVIVMDGDTLAGYALTLTPESLETYPNAIPTFNHASTLPYKGRLLGEQRFYLMGQICVAEGYRGKGLVQILYQGHRQFYSKTYDLLITEISPANPRSMKAHEKVGFQTIDTHHDEAGIWHVVLWDWT</sequence>
<comment type="caution">
    <text evidence="2">The sequence shown here is derived from an EMBL/GenBank/DDBJ whole genome shotgun (WGS) entry which is preliminary data.</text>
</comment>
<proteinExistence type="predicted"/>
<evidence type="ECO:0000259" key="1">
    <source>
        <dbReference type="Pfam" id="PF00583"/>
    </source>
</evidence>
<protein>
    <recommendedName>
        <fullName evidence="1">N-acetyltransferase domain-containing protein</fullName>
    </recommendedName>
</protein>
<dbReference type="Pfam" id="PF00583">
    <property type="entry name" value="Acetyltransf_1"/>
    <property type="match status" value="1"/>
</dbReference>
<evidence type="ECO:0000313" key="3">
    <source>
        <dbReference type="Proteomes" id="UP000607559"/>
    </source>
</evidence>
<keyword evidence="3" id="KW-1185">Reference proteome</keyword>
<name>A0A8J2UC12_9BACT</name>
<dbReference type="EMBL" id="BMJC01000002">
    <property type="protein sequence ID" value="GGA95666.1"/>
    <property type="molecule type" value="Genomic_DNA"/>
</dbReference>
<dbReference type="SUPFAM" id="SSF55729">
    <property type="entry name" value="Acyl-CoA N-acyltransferases (Nat)"/>
    <property type="match status" value="1"/>
</dbReference>
<dbReference type="AlphaFoldDB" id="A0A8J2UC12"/>